<dbReference type="Pfam" id="PF19569">
    <property type="entry name" value="START_2"/>
    <property type="match status" value="1"/>
</dbReference>
<dbReference type="OrthoDB" id="667567at2"/>
<dbReference type="Gene3D" id="3.30.530.20">
    <property type="match status" value="1"/>
</dbReference>
<dbReference type="InterPro" id="IPR045736">
    <property type="entry name" value="START_2"/>
</dbReference>
<reference evidence="2 5" key="2">
    <citation type="submission" date="2021-02" db="EMBL/GenBank/DDBJ databases">
        <title>FDA dAtabase for Regulatory Grade micrObial Sequences (FDA-ARGOS): Supporting development and validation of Infectious Disease Dx tests.</title>
        <authorList>
            <person name="Carlson P."/>
            <person name="Fischbach M."/>
            <person name="Hastie J."/>
            <person name="Bilen M."/>
            <person name="Cheng A."/>
            <person name="Tallon L."/>
            <person name="Sadzewicz L."/>
            <person name="Zhao X."/>
            <person name="Boylan J."/>
            <person name="Ott S."/>
            <person name="Bowen H."/>
            <person name="Vavikolanu K."/>
            <person name="Mehta A."/>
            <person name="Aluvathingal J."/>
            <person name="Nadendla S."/>
            <person name="Yan Y."/>
            <person name="Sichtig H."/>
        </authorList>
    </citation>
    <scope>NUCLEOTIDE SEQUENCE [LARGE SCALE GENOMIC DNA]</scope>
    <source>
        <strain evidence="2 5">FDAARGOS_1229</strain>
    </source>
</reference>
<evidence type="ECO:0000313" key="3">
    <source>
        <dbReference type="EMBL" id="RGY14128.1"/>
    </source>
</evidence>
<dbReference type="GeneID" id="93099078"/>
<gene>
    <name evidence="3" type="ORF">DXA50_15385</name>
    <name evidence="2" type="ORF">I6J59_10245</name>
</gene>
<dbReference type="Proteomes" id="UP000286063">
    <property type="component" value="Unassembled WGS sequence"/>
</dbReference>
<evidence type="ECO:0000313" key="2">
    <source>
        <dbReference type="EMBL" id="QRO48358.1"/>
    </source>
</evidence>
<sequence length="125" mass="14398">MRKRIDLEYIFSSSVTILFSRLSSAPGLAEWFSDDVKHDGNIFTFVWDGIGEEAELVDMKKNSYVRFKWLDADDADEFFEFSLHVEPLTEEVALIITDFVDADEEGDAIELWNKQVEMLHRTVGG</sequence>
<dbReference type="AlphaFoldDB" id="A0A413IK42"/>
<dbReference type="SUPFAM" id="SSF55961">
    <property type="entry name" value="Bet v1-like"/>
    <property type="match status" value="1"/>
</dbReference>
<dbReference type="EMBL" id="QSCR01000032">
    <property type="protein sequence ID" value="RGY14128.1"/>
    <property type="molecule type" value="Genomic_DNA"/>
</dbReference>
<protein>
    <submittedName>
        <fullName evidence="3">SRPBCC domain-containing protein</fullName>
    </submittedName>
</protein>
<evidence type="ECO:0000259" key="1">
    <source>
        <dbReference type="Pfam" id="PF19569"/>
    </source>
</evidence>
<proteinExistence type="predicted"/>
<dbReference type="Proteomes" id="UP000654720">
    <property type="component" value="Chromosome"/>
</dbReference>
<dbReference type="EMBL" id="CP069450">
    <property type="protein sequence ID" value="QRO48358.1"/>
    <property type="molecule type" value="Genomic_DNA"/>
</dbReference>
<evidence type="ECO:0000313" key="4">
    <source>
        <dbReference type="Proteomes" id="UP000286063"/>
    </source>
</evidence>
<dbReference type="RefSeq" id="WP_027202181.1">
    <property type="nucleotide sequence ID" value="NZ_CAJKXH010000047.1"/>
</dbReference>
<organism evidence="3 4">
    <name type="scientific">Butyricimonas virosa</name>
    <dbReference type="NCBI Taxonomy" id="544645"/>
    <lineage>
        <taxon>Bacteria</taxon>
        <taxon>Pseudomonadati</taxon>
        <taxon>Bacteroidota</taxon>
        <taxon>Bacteroidia</taxon>
        <taxon>Bacteroidales</taxon>
        <taxon>Odoribacteraceae</taxon>
        <taxon>Butyricimonas</taxon>
    </lineage>
</organism>
<keyword evidence="5" id="KW-1185">Reference proteome</keyword>
<feature type="domain" description="START-like" evidence="1">
    <location>
        <begin position="2"/>
        <end position="124"/>
    </location>
</feature>
<accession>A0A413IK42</accession>
<name>A0A413IK42_9BACT</name>
<dbReference type="InterPro" id="IPR023393">
    <property type="entry name" value="START-like_dom_sf"/>
</dbReference>
<reference evidence="3 4" key="1">
    <citation type="submission" date="2018-08" db="EMBL/GenBank/DDBJ databases">
        <title>A genome reference for cultivated species of the human gut microbiota.</title>
        <authorList>
            <person name="Zou Y."/>
            <person name="Xue W."/>
            <person name="Luo G."/>
        </authorList>
    </citation>
    <scope>NUCLEOTIDE SEQUENCE [LARGE SCALE GENOMIC DNA]</scope>
    <source>
        <strain evidence="3 4">OF02-7</strain>
    </source>
</reference>
<evidence type="ECO:0000313" key="5">
    <source>
        <dbReference type="Proteomes" id="UP000654720"/>
    </source>
</evidence>